<keyword evidence="1" id="KW-0812">Transmembrane</keyword>
<dbReference type="HOGENOM" id="CLU_015114_6_0_11"/>
<evidence type="ECO:0000256" key="1">
    <source>
        <dbReference type="SAM" id="Phobius"/>
    </source>
</evidence>
<dbReference type="OrthoDB" id="1145132at2"/>
<keyword evidence="1" id="KW-0472">Membrane</keyword>
<feature type="transmembrane region" description="Helical" evidence="1">
    <location>
        <begin position="169"/>
        <end position="192"/>
    </location>
</feature>
<dbReference type="eggNOG" id="COG0428">
    <property type="taxonomic scope" value="Bacteria"/>
</dbReference>
<feature type="transmembrane region" description="Helical" evidence="1">
    <location>
        <begin position="7"/>
        <end position="28"/>
    </location>
</feature>
<dbReference type="STRING" id="882086.SacxiDRAFT_2745"/>
<feature type="transmembrane region" description="Helical" evidence="1">
    <location>
        <begin position="198"/>
        <end position="217"/>
    </location>
</feature>
<keyword evidence="1" id="KW-1133">Transmembrane helix</keyword>
<accession>I0V4B1</accession>
<feature type="transmembrane region" description="Helical" evidence="1">
    <location>
        <begin position="34"/>
        <end position="55"/>
    </location>
</feature>
<feature type="transmembrane region" description="Helical" evidence="1">
    <location>
        <begin position="126"/>
        <end position="148"/>
    </location>
</feature>
<feature type="transmembrane region" description="Helical" evidence="1">
    <location>
        <begin position="62"/>
        <end position="81"/>
    </location>
</feature>
<evidence type="ECO:0000313" key="3">
    <source>
        <dbReference type="Proteomes" id="UP000004691"/>
    </source>
</evidence>
<dbReference type="RefSeq" id="WP_006239110.1">
    <property type="nucleotide sequence ID" value="NZ_JH636049.1"/>
</dbReference>
<feature type="transmembrane region" description="Helical" evidence="1">
    <location>
        <begin position="229"/>
        <end position="249"/>
    </location>
</feature>
<gene>
    <name evidence="2" type="ORF">SacxiDRAFT_2745</name>
</gene>
<dbReference type="EMBL" id="JH636049">
    <property type="protein sequence ID" value="EID54964.1"/>
    <property type="molecule type" value="Genomic_DNA"/>
</dbReference>
<name>I0V4B1_9PSEU</name>
<reference evidence="2 3" key="1">
    <citation type="submission" date="2012-01" db="EMBL/GenBank/DDBJ databases">
        <title>Improved High-Quality Draft sequence of Saccharomonospora xinjiangensis XJ-54.</title>
        <authorList>
            <consortium name="US DOE Joint Genome Institute"/>
            <person name="Lucas S."/>
            <person name="Han J."/>
            <person name="Lapidus A."/>
            <person name="Cheng J.-F."/>
            <person name="Goodwin L."/>
            <person name="Pitluck S."/>
            <person name="Peters L."/>
            <person name="Mikhailova N."/>
            <person name="Teshima H."/>
            <person name="Detter J.C."/>
            <person name="Han C."/>
            <person name="Tapia R."/>
            <person name="Land M."/>
            <person name="Hauser L."/>
            <person name="Kyrpides N."/>
            <person name="Ivanova N."/>
            <person name="Pagani I."/>
            <person name="Brambilla E.-M."/>
            <person name="Klenk H.-P."/>
            <person name="Woyke T."/>
        </authorList>
    </citation>
    <scope>NUCLEOTIDE SEQUENCE [LARGE SCALE GENOMIC DNA]</scope>
    <source>
        <strain evidence="2 3">XJ-54</strain>
    </source>
</reference>
<evidence type="ECO:0000313" key="2">
    <source>
        <dbReference type="EMBL" id="EID54964.1"/>
    </source>
</evidence>
<keyword evidence="3" id="KW-1185">Reference proteome</keyword>
<protein>
    <submittedName>
        <fullName evidence="2">Putative divalent heavy-metal cations transporter</fullName>
    </submittedName>
</protein>
<dbReference type="AlphaFoldDB" id="I0V4B1"/>
<organism evidence="2 3">
    <name type="scientific">Saccharomonospora xinjiangensis XJ-54</name>
    <dbReference type="NCBI Taxonomy" id="882086"/>
    <lineage>
        <taxon>Bacteria</taxon>
        <taxon>Bacillati</taxon>
        <taxon>Actinomycetota</taxon>
        <taxon>Actinomycetes</taxon>
        <taxon>Pseudonocardiales</taxon>
        <taxon>Pseudonocardiaceae</taxon>
        <taxon>Saccharomonospora</taxon>
    </lineage>
</organism>
<sequence>MTVWLEAGLWGLLAGSALLLGAAAGWWFAIPPAVVAGVMAFGAGVLVSALAFELVDEAERTGGLLATSLGFLVGACAYVVANELLSRRGARHRKRSGPHQPSEHEAKGSGAAIAIGALLDGIPESVVLGLSVLGGGGVGVTVLAAVFISNIPEGLSSAAGMKRAGRSAGYVFGVWAGIALACGGAALLGSLLLDGAPAATIAVITAVAAGGILAMVADTMIPEAFQRTHVLTGLITTVGFLTAFTVQRWG</sequence>
<dbReference type="Proteomes" id="UP000004691">
    <property type="component" value="Unassembled WGS sequence"/>
</dbReference>
<proteinExistence type="predicted"/>